<gene>
    <name evidence="11" type="ORF">AW171_hschr52883</name>
</gene>
<keyword evidence="4" id="KW-0256">Endoplasmic reticulum</keyword>
<evidence type="ECO:0000256" key="7">
    <source>
        <dbReference type="ARBA" id="ARBA00023054"/>
    </source>
</evidence>
<dbReference type="Pfam" id="PF03908">
    <property type="entry name" value="Sec20"/>
    <property type="match status" value="1"/>
</dbReference>
<dbReference type="GO" id="GO:0006890">
    <property type="term" value="P:retrograde vesicle-mediated transport, Golgi to endoplasmic reticulum"/>
    <property type="evidence" value="ECO:0007669"/>
    <property type="project" value="InterPro"/>
</dbReference>
<dbReference type="GeneID" id="28724226"/>
<keyword evidence="3" id="KW-0812">Transmembrane</keyword>
<dbReference type="GO" id="GO:0031201">
    <property type="term" value="C:SNARE complex"/>
    <property type="evidence" value="ECO:0007669"/>
    <property type="project" value="TreeGrafter"/>
</dbReference>
<keyword evidence="12" id="KW-1185">Reference proteome</keyword>
<dbReference type="AlphaFoldDB" id="A0A0X8HT24"/>
<dbReference type="PANTHER" id="PTHR12825">
    <property type="entry name" value="BNIP1-RELATED"/>
    <property type="match status" value="1"/>
</dbReference>
<keyword evidence="5" id="KW-0931">ER-Golgi transport</keyword>
<keyword evidence="2" id="KW-0813">Transport</keyword>
<evidence type="ECO:0000256" key="2">
    <source>
        <dbReference type="ARBA" id="ARBA00022448"/>
    </source>
</evidence>
<dbReference type="Proteomes" id="UP000243052">
    <property type="component" value="Chromosome v"/>
</dbReference>
<dbReference type="OrthoDB" id="46868at2759"/>
<dbReference type="GO" id="GO:0005484">
    <property type="term" value="F:SNAP receptor activity"/>
    <property type="evidence" value="ECO:0007669"/>
    <property type="project" value="InterPro"/>
</dbReference>
<evidence type="ECO:0000256" key="4">
    <source>
        <dbReference type="ARBA" id="ARBA00022824"/>
    </source>
</evidence>
<feature type="domain" description="Sec20 C-terminal" evidence="10">
    <location>
        <begin position="151"/>
        <end position="241"/>
    </location>
</feature>
<evidence type="ECO:0000313" key="11">
    <source>
        <dbReference type="EMBL" id="AMD20954.1"/>
    </source>
</evidence>
<dbReference type="PANTHER" id="PTHR12825:SF0">
    <property type="entry name" value="VESICLE TRANSPORT PROTEIN SEC20"/>
    <property type="match status" value="1"/>
</dbReference>
<sequence length="329" mass="36783">MHIEDELRGLQGELIDMLFPSDGILQPSAIVDKTLRFQELLGLLQLAVEQSHKDLRISPVRSTSFNVSYEGGVPSAELVHQLAQLQEWHNFIKNYRSKLSETILRERSEAQQKRLNTKAVIGESGADTKAHKAHLIQPAVPKTTKDKLLHTNKSITSNLIRSNNVLQSSVLQSSLNIDELTQQTSSLAGLNSKFDQLSLVLQRSARMVRTIESSSGREKRKIYMALSFLGFSIAWVIWRRLLRGPIRLLFWVWFRSSKFFLVLFGLVAPAKDAVTTLTSTCIIDAAATPADDANLSSTISDVLLTQRNSLHNALTQAVENAITRIVDEL</sequence>
<accession>A0A0X8HT24</accession>
<comment type="similarity">
    <text evidence="9">Belongs to the SEC20 family.</text>
</comment>
<evidence type="ECO:0000313" key="12">
    <source>
        <dbReference type="Proteomes" id="UP000243052"/>
    </source>
</evidence>
<name>A0A0X8HT24_9SACH</name>
<evidence type="ECO:0000256" key="8">
    <source>
        <dbReference type="ARBA" id="ARBA00023136"/>
    </source>
</evidence>
<dbReference type="GO" id="GO:0005789">
    <property type="term" value="C:endoplasmic reticulum membrane"/>
    <property type="evidence" value="ECO:0007669"/>
    <property type="project" value="UniProtKB-SubCell"/>
</dbReference>
<reference evidence="11 12" key="1">
    <citation type="submission" date="2016-01" db="EMBL/GenBank/DDBJ databases">
        <title>Genome sequence of the yeast Holleya sinecauda.</title>
        <authorList>
            <person name="Dietrich F.S."/>
        </authorList>
    </citation>
    <scope>NUCLEOTIDE SEQUENCE [LARGE SCALE GENOMIC DNA]</scope>
    <source>
        <strain evidence="11 12">ATCC 58844</strain>
    </source>
</reference>
<keyword evidence="6" id="KW-1133">Transmembrane helix</keyword>
<dbReference type="RefSeq" id="XP_017987950.1">
    <property type="nucleotide sequence ID" value="XM_018132769.1"/>
</dbReference>
<proteinExistence type="inferred from homology"/>
<evidence type="ECO:0000256" key="3">
    <source>
        <dbReference type="ARBA" id="ARBA00022692"/>
    </source>
</evidence>
<organism evidence="11 12">
    <name type="scientific">Eremothecium sinecaudum</name>
    <dbReference type="NCBI Taxonomy" id="45286"/>
    <lineage>
        <taxon>Eukaryota</taxon>
        <taxon>Fungi</taxon>
        <taxon>Dikarya</taxon>
        <taxon>Ascomycota</taxon>
        <taxon>Saccharomycotina</taxon>
        <taxon>Saccharomycetes</taxon>
        <taxon>Saccharomycetales</taxon>
        <taxon>Saccharomycetaceae</taxon>
        <taxon>Eremothecium</taxon>
    </lineage>
</organism>
<evidence type="ECO:0000256" key="1">
    <source>
        <dbReference type="ARBA" id="ARBA00004163"/>
    </source>
</evidence>
<comment type="subcellular location">
    <subcellularLocation>
        <location evidence="1">Endoplasmic reticulum membrane</location>
        <topology evidence="1">Single-pass type IV membrane protein</topology>
    </subcellularLocation>
</comment>
<dbReference type="EMBL" id="CP014245">
    <property type="protein sequence ID" value="AMD20954.1"/>
    <property type="molecule type" value="Genomic_DNA"/>
</dbReference>
<evidence type="ECO:0000256" key="9">
    <source>
        <dbReference type="ARBA" id="ARBA00037934"/>
    </source>
</evidence>
<protein>
    <submittedName>
        <fullName evidence="11">HEL327Cp</fullName>
    </submittedName>
</protein>
<dbReference type="InterPro" id="IPR056173">
    <property type="entry name" value="Sec20_C"/>
</dbReference>
<evidence type="ECO:0000256" key="6">
    <source>
        <dbReference type="ARBA" id="ARBA00022989"/>
    </source>
</evidence>
<evidence type="ECO:0000259" key="10">
    <source>
        <dbReference type="Pfam" id="PF03908"/>
    </source>
</evidence>
<keyword evidence="8" id="KW-0472">Membrane</keyword>
<keyword evidence="7" id="KW-0175">Coiled coil</keyword>
<dbReference type="InterPro" id="IPR005606">
    <property type="entry name" value="Sec20"/>
</dbReference>
<dbReference type="STRING" id="45286.A0A0X8HT24"/>
<evidence type="ECO:0000256" key="5">
    <source>
        <dbReference type="ARBA" id="ARBA00022892"/>
    </source>
</evidence>